<sequence length="164" mass="18839">MNDIWKAVKRCKQLKEQGLSQADIAMRMKVSRAEVSHLSRFDQLHPKVKALLDKYTLPAAHLRELVTVKNIYQQMQLVKQAYIHDWSSRDLAGEIQLLEEIDTLAKWQTMKDDQLGQKLSTLTGFTSVVKRGRRAKNSTNGGYVVLAFSNDEELEAIIKKLRKN</sequence>
<dbReference type="Pfam" id="PF17762">
    <property type="entry name" value="HTH_ParB"/>
    <property type="match status" value="1"/>
</dbReference>
<dbReference type="SUPFAM" id="SSF109709">
    <property type="entry name" value="KorB DNA-binding domain-like"/>
    <property type="match status" value="1"/>
</dbReference>
<protein>
    <submittedName>
        <fullName evidence="2">ParB/RepB/Spo0J family partition protein</fullName>
    </submittedName>
</protein>
<evidence type="ECO:0000313" key="3">
    <source>
        <dbReference type="Proteomes" id="UP000569732"/>
    </source>
</evidence>
<evidence type="ECO:0000259" key="1">
    <source>
        <dbReference type="Pfam" id="PF17762"/>
    </source>
</evidence>
<reference evidence="2 3" key="1">
    <citation type="submission" date="2020-07" db="EMBL/GenBank/DDBJ databases">
        <title>Endozoicomonas sp. nov., isolated from sediment.</title>
        <authorList>
            <person name="Gu T."/>
        </authorList>
    </citation>
    <scope>NUCLEOTIDE SEQUENCE [LARGE SCALE GENOMIC DNA]</scope>
    <source>
        <strain evidence="2 3">SM1973</strain>
    </source>
</reference>
<proteinExistence type="predicted"/>
<evidence type="ECO:0000313" key="2">
    <source>
        <dbReference type="EMBL" id="NYZ69397.1"/>
    </source>
</evidence>
<keyword evidence="3" id="KW-1185">Reference proteome</keyword>
<dbReference type="InterPro" id="IPR041468">
    <property type="entry name" value="HTH_ParB/Spo0J"/>
</dbReference>
<gene>
    <name evidence="2" type="ORF">H0A36_25595</name>
</gene>
<dbReference type="EMBL" id="JACCKB010000080">
    <property type="protein sequence ID" value="NYZ69397.1"/>
    <property type="molecule type" value="Genomic_DNA"/>
</dbReference>
<comment type="caution">
    <text evidence="2">The sequence shown here is derived from an EMBL/GenBank/DDBJ whole genome shotgun (WGS) entry which is preliminary data.</text>
</comment>
<accession>A0A853IJ15</accession>
<dbReference type="RefSeq" id="WP_180571391.1">
    <property type="nucleotide sequence ID" value="NZ_JACCKB010000080.1"/>
</dbReference>
<dbReference type="Proteomes" id="UP000569732">
    <property type="component" value="Unassembled WGS sequence"/>
</dbReference>
<dbReference type="Gene3D" id="1.10.10.2830">
    <property type="match status" value="1"/>
</dbReference>
<feature type="domain" description="ParB/Spo0J HTH" evidence="1">
    <location>
        <begin position="12"/>
        <end position="95"/>
    </location>
</feature>
<dbReference type="AlphaFoldDB" id="A0A853IJ15"/>
<name>A0A853IJ15_9GAMM</name>
<organism evidence="2 3">
    <name type="scientific">Spartinivicinus marinus</name>
    <dbReference type="NCBI Taxonomy" id="2994442"/>
    <lineage>
        <taxon>Bacteria</taxon>
        <taxon>Pseudomonadati</taxon>
        <taxon>Pseudomonadota</taxon>
        <taxon>Gammaproteobacteria</taxon>
        <taxon>Oceanospirillales</taxon>
        <taxon>Zooshikellaceae</taxon>
        <taxon>Spartinivicinus</taxon>
    </lineage>
</organism>